<comment type="caution">
    <text evidence="1">The sequence shown here is derived from an EMBL/GenBank/DDBJ whole genome shotgun (WGS) entry which is preliminary data.</text>
</comment>
<keyword evidence="2" id="KW-1185">Reference proteome</keyword>
<dbReference type="EMBL" id="BONP01000047">
    <property type="protein sequence ID" value="GIG41927.1"/>
    <property type="molecule type" value="Genomic_DNA"/>
</dbReference>
<protein>
    <recommendedName>
        <fullName evidence="3">RloB domain-containing protein</fullName>
    </recommendedName>
</protein>
<evidence type="ECO:0008006" key="3">
    <source>
        <dbReference type="Google" id="ProtNLM"/>
    </source>
</evidence>
<proteinExistence type="predicted"/>
<dbReference type="InterPro" id="IPR025591">
    <property type="entry name" value="RloB"/>
</dbReference>
<name>A0ABQ4DRE9_9CELL</name>
<evidence type="ECO:0000313" key="1">
    <source>
        <dbReference type="EMBL" id="GIG41927.1"/>
    </source>
</evidence>
<gene>
    <name evidence="1" type="ORF">Cph01nite_36890</name>
</gene>
<organism evidence="1 2">
    <name type="scientific">Cellulomonas phragmiteti</name>
    <dbReference type="NCBI Taxonomy" id="478780"/>
    <lineage>
        <taxon>Bacteria</taxon>
        <taxon>Bacillati</taxon>
        <taxon>Actinomycetota</taxon>
        <taxon>Actinomycetes</taxon>
        <taxon>Micrococcales</taxon>
        <taxon>Cellulomonadaceae</taxon>
        <taxon>Cellulomonas</taxon>
    </lineage>
</organism>
<reference evidence="1 2" key="1">
    <citation type="submission" date="2021-01" db="EMBL/GenBank/DDBJ databases">
        <title>Whole genome shotgun sequence of Cellulomonas phragmiteti NBRC 110785.</title>
        <authorList>
            <person name="Komaki H."/>
            <person name="Tamura T."/>
        </authorList>
    </citation>
    <scope>NUCLEOTIDE SEQUENCE [LARGE SCALE GENOMIC DNA]</scope>
    <source>
        <strain evidence="1 2">NBRC 110785</strain>
    </source>
</reference>
<dbReference type="Proteomes" id="UP000614741">
    <property type="component" value="Unassembled WGS sequence"/>
</dbReference>
<evidence type="ECO:0000313" key="2">
    <source>
        <dbReference type="Proteomes" id="UP000614741"/>
    </source>
</evidence>
<accession>A0ABQ4DRE9</accession>
<sequence>MRLAISHPCFELWIVLHDRDWNRPGTSTAEMVIAAQKLAAFTGKHLDADALLVSRHGAAGRARALALRHAQDDTLPPDDNPSSTVVAFIEEYDPECPRGAQRT</sequence>
<dbReference type="Pfam" id="PF13707">
    <property type="entry name" value="RloB"/>
    <property type="match status" value="1"/>
</dbReference>